<sequence>MYEMPHMSSIYHTAEFVISAQSAANVHEGFLDLGCGVNAPSKRVEVPFCMPDGTSRTIKLSIRRQQEQYFEVPAHHSGLAMDAELVPLKTAPGFNRNRFWHDLYYIKDIRKAPKRWKSIYHNNLWKIATLVKDIGVSEF</sequence>
<proteinExistence type="predicted"/>
<protein>
    <submittedName>
        <fullName evidence="1">Uncharacterized protein</fullName>
    </submittedName>
</protein>
<reference evidence="2" key="1">
    <citation type="journal article" date="2013" name="G3 (Bethesda)">
        <title>Comparative genomics of a plant-pathogenic fungus, Pyrenophora tritici-repentis, reveals transduplication and the impact of repeat elements on pathogenicity and population divergence.</title>
        <authorList>
            <person name="Manning V.A."/>
            <person name="Pandelova I."/>
            <person name="Dhillon B."/>
            <person name="Wilhelm L.J."/>
            <person name="Goodwin S.B."/>
            <person name="Berlin A.M."/>
            <person name="Figueroa M."/>
            <person name="Freitag M."/>
            <person name="Hane J.K."/>
            <person name="Henrissat B."/>
            <person name="Holman W.H."/>
            <person name="Kodira C.D."/>
            <person name="Martin J."/>
            <person name="Oliver R.P."/>
            <person name="Robbertse B."/>
            <person name="Schackwitz W."/>
            <person name="Schwartz D.C."/>
            <person name="Spatafora J.W."/>
            <person name="Turgeon B.G."/>
            <person name="Yandava C."/>
            <person name="Young S."/>
            <person name="Zhou S."/>
            <person name="Zeng Q."/>
            <person name="Grigoriev I.V."/>
            <person name="Ma L.-J."/>
            <person name="Ciuffetti L.M."/>
        </authorList>
    </citation>
    <scope>NUCLEOTIDE SEQUENCE [LARGE SCALE GENOMIC DNA]</scope>
    <source>
        <strain evidence="2">Pt-1C-BFP</strain>
    </source>
</reference>
<dbReference type="AlphaFoldDB" id="B2VUG5"/>
<dbReference type="Proteomes" id="UP000001471">
    <property type="component" value="Unassembled WGS sequence"/>
</dbReference>
<dbReference type="OrthoDB" id="2958217at2759"/>
<dbReference type="EMBL" id="DS231615">
    <property type="protein sequence ID" value="EDU40459.1"/>
    <property type="molecule type" value="Genomic_DNA"/>
</dbReference>
<gene>
    <name evidence="1" type="ORF">PTRG_01021</name>
</gene>
<evidence type="ECO:0000313" key="1">
    <source>
        <dbReference type="EMBL" id="EDU40459.1"/>
    </source>
</evidence>
<name>B2VUG5_PYRTR</name>
<accession>B2VUG5</accession>
<dbReference type="InParanoid" id="B2VUG5"/>
<organism evidence="1 2">
    <name type="scientific">Pyrenophora tritici-repentis (strain Pt-1C-BFP)</name>
    <name type="common">Wheat tan spot fungus</name>
    <name type="synonym">Drechslera tritici-repentis</name>
    <dbReference type="NCBI Taxonomy" id="426418"/>
    <lineage>
        <taxon>Eukaryota</taxon>
        <taxon>Fungi</taxon>
        <taxon>Dikarya</taxon>
        <taxon>Ascomycota</taxon>
        <taxon>Pezizomycotina</taxon>
        <taxon>Dothideomycetes</taxon>
        <taxon>Pleosporomycetidae</taxon>
        <taxon>Pleosporales</taxon>
        <taxon>Pleosporineae</taxon>
        <taxon>Pleosporaceae</taxon>
        <taxon>Pyrenophora</taxon>
    </lineage>
</organism>
<evidence type="ECO:0000313" key="2">
    <source>
        <dbReference type="Proteomes" id="UP000001471"/>
    </source>
</evidence>
<dbReference type="HOGENOM" id="CLU_1846129_0_0_1"/>